<dbReference type="AlphaFoldDB" id="A0AAN6N7T1"/>
<keyword evidence="3 5" id="KW-0863">Zinc-finger</keyword>
<dbReference type="Proteomes" id="UP001303473">
    <property type="component" value="Unassembled WGS sequence"/>
</dbReference>
<protein>
    <recommendedName>
        <fullName evidence="7">C2H2-type domain-containing protein</fullName>
    </recommendedName>
</protein>
<feature type="region of interest" description="Disordered" evidence="6">
    <location>
        <begin position="328"/>
        <end position="369"/>
    </location>
</feature>
<keyword evidence="4" id="KW-0862">Zinc</keyword>
<keyword evidence="9" id="KW-1185">Reference proteome</keyword>
<dbReference type="SMART" id="SM00355">
    <property type="entry name" value="ZnF_C2H2"/>
    <property type="match status" value="4"/>
</dbReference>
<evidence type="ECO:0000259" key="7">
    <source>
        <dbReference type="PROSITE" id="PS50157"/>
    </source>
</evidence>
<gene>
    <name evidence="8" type="ORF">QBC46DRAFT_260245</name>
</gene>
<sequence>MSKKCEECGLRLPERETIWGHWKEEMSKGNGHYHCSLCSKFFRDPTTYKRHNEQLICPGCETPFARVGGLISHIENNHCKVIDNEQLAARREEKLKFARELHRRHFGADPGLEPLPAANRSTCDGSTPDNNFTRYLSKYEEDVRNLNALRPVADDTVRPDPLTFRMKEAEFPRQLFPDAPPPARPTPEQLKNIREPPKTKLTYWPEHHPRNPNFDVQKYWVPYLRKYKCPHTRCPKSFGSSSAICQHLESELHNTKITVQCPQCMKWFDGMAALAQHTESEATKCFMRHTEGYRPFIDQLTAGVVDVVDDDKNDDGSLKYTVPKEAHKVFNPRLRNTPQGEEEEEDEQAQNEDDKKKKSYYYGEHKGGW</sequence>
<evidence type="ECO:0000313" key="9">
    <source>
        <dbReference type="Proteomes" id="UP001303473"/>
    </source>
</evidence>
<dbReference type="EMBL" id="MU853792">
    <property type="protein sequence ID" value="KAK3940720.1"/>
    <property type="molecule type" value="Genomic_DNA"/>
</dbReference>
<dbReference type="Gene3D" id="3.30.160.60">
    <property type="entry name" value="Classic Zinc Finger"/>
    <property type="match status" value="1"/>
</dbReference>
<feature type="compositionally biased region" description="Acidic residues" evidence="6">
    <location>
        <begin position="340"/>
        <end position="351"/>
    </location>
</feature>
<evidence type="ECO:0000256" key="5">
    <source>
        <dbReference type="PROSITE-ProRule" id="PRU00042"/>
    </source>
</evidence>
<dbReference type="GO" id="GO:0008270">
    <property type="term" value="F:zinc ion binding"/>
    <property type="evidence" value="ECO:0007669"/>
    <property type="project" value="UniProtKB-KW"/>
</dbReference>
<organism evidence="8 9">
    <name type="scientific">Diplogelasinospora grovesii</name>
    <dbReference type="NCBI Taxonomy" id="303347"/>
    <lineage>
        <taxon>Eukaryota</taxon>
        <taxon>Fungi</taxon>
        <taxon>Dikarya</taxon>
        <taxon>Ascomycota</taxon>
        <taxon>Pezizomycotina</taxon>
        <taxon>Sordariomycetes</taxon>
        <taxon>Sordariomycetidae</taxon>
        <taxon>Sordariales</taxon>
        <taxon>Diplogelasinosporaceae</taxon>
        <taxon>Diplogelasinospora</taxon>
    </lineage>
</organism>
<feature type="domain" description="C2H2-type" evidence="7">
    <location>
        <begin position="227"/>
        <end position="258"/>
    </location>
</feature>
<dbReference type="GO" id="GO:0005634">
    <property type="term" value="C:nucleus"/>
    <property type="evidence" value="ECO:0007669"/>
    <property type="project" value="TreeGrafter"/>
</dbReference>
<evidence type="ECO:0000313" key="8">
    <source>
        <dbReference type="EMBL" id="KAK3940720.1"/>
    </source>
</evidence>
<keyword evidence="1" id="KW-0479">Metal-binding</keyword>
<evidence type="ECO:0000256" key="1">
    <source>
        <dbReference type="ARBA" id="ARBA00022723"/>
    </source>
</evidence>
<dbReference type="PROSITE" id="PS50157">
    <property type="entry name" value="ZINC_FINGER_C2H2_2"/>
    <property type="match status" value="1"/>
</dbReference>
<keyword evidence="2" id="KW-0677">Repeat</keyword>
<evidence type="ECO:0000256" key="4">
    <source>
        <dbReference type="ARBA" id="ARBA00022833"/>
    </source>
</evidence>
<dbReference type="PANTHER" id="PTHR24409">
    <property type="entry name" value="ZINC FINGER PROTEIN 142"/>
    <property type="match status" value="1"/>
</dbReference>
<dbReference type="InterPro" id="IPR013087">
    <property type="entry name" value="Znf_C2H2_type"/>
</dbReference>
<dbReference type="PANTHER" id="PTHR24409:SF295">
    <property type="entry name" value="AZ2-RELATED"/>
    <property type="match status" value="1"/>
</dbReference>
<proteinExistence type="predicted"/>
<accession>A0AAN6N7T1</accession>
<evidence type="ECO:0000256" key="3">
    <source>
        <dbReference type="ARBA" id="ARBA00022771"/>
    </source>
</evidence>
<dbReference type="GO" id="GO:0000977">
    <property type="term" value="F:RNA polymerase II transcription regulatory region sequence-specific DNA binding"/>
    <property type="evidence" value="ECO:0007669"/>
    <property type="project" value="TreeGrafter"/>
</dbReference>
<evidence type="ECO:0000256" key="6">
    <source>
        <dbReference type="SAM" id="MobiDB-lite"/>
    </source>
</evidence>
<comment type="caution">
    <text evidence="8">The sequence shown here is derived from an EMBL/GenBank/DDBJ whole genome shotgun (WGS) entry which is preliminary data.</text>
</comment>
<reference evidence="9" key="1">
    <citation type="journal article" date="2023" name="Mol. Phylogenet. Evol.">
        <title>Genome-scale phylogeny and comparative genomics of the fungal order Sordariales.</title>
        <authorList>
            <person name="Hensen N."/>
            <person name="Bonometti L."/>
            <person name="Westerberg I."/>
            <person name="Brannstrom I.O."/>
            <person name="Guillou S."/>
            <person name="Cros-Aarteil S."/>
            <person name="Calhoun S."/>
            <person name="Haridas S."/>
            <person name="Kuo A."/>
            <person name="Mondo S."/>
            <person name="Pangilinan J."/>
            <person name="Riley R."/>
            <person name="LaButti K."/>
            <person name="Andreopoulos B."/>
            <person name="Lipzen A."/>
            <person name="Chen C."/>
            <person name="Yan M."/>
            <person name="Daum C."/>
            <person name="Ng V."/>
            <person name="Clum A."/>
            <person name="Steindorff A."/>
            <person name="Ohm R.A."/>
            <person name="Martin F."/>
            <person name="Silar P."/>
            <person name="Natvig D.O."/>
            <person name="Lalanne C."/>
            <person name="Gautier V."/>
            <person name="Ament-Velasquez S.L."/>
            <person name="Kruys A."/>
            <person name="Hutchinson M.I."/>
            <person name="Powell A.J."/>
            <person name="Barry K."/>
            <person name="Miller A.N."/>
            <person name="Grigoriev I.V."/>
            <person name="Debuchy R."/>
            <person name="Gladieux P."/>
            <person name="Hiltunen Thoren M."/>
            <person name="Johannesson H."/>
        </authorList>
    </citation>
    <scope>NUCLEOTIDE SEQUENCE [LARGE SCALE GENOMIC DNA]</scope>
    <source>
        <strain evidence="9">CBS 340.73</strain>
    </source>
</reference>
<dbReference type="GO" id="GO:0000981">
    <property type="term" value="F:DNA-binding transcription factor activity, RNA polymerase II-specific"/>
    <property type="evidence" value="ECO:0007669"/>
    <property type="project" value="TreeGrafter"/>
</dbReference>
<evidence type="ECO:0000256" key="2">
    <source>
        <dbReference type="ARBA" id="ARBA00022737"/>
    </source>
</evidence>
<name>A0AAN6N7T1_9PEZI</name>
<dbReference type="PROSITE" id="PS00028">
    <property type="entry name" value="ZINC_FINGER_C2H2_1"/>
    <property type="match status" value="1"/>
</dbReference>